<evidence type="ECO:0000256" key="1">
    <source>
        <dbReference type="ARBA" id="ARBA00004141"/>
    </source>
</evidence>
<dbReference type="AlphaFoldDB" id="A0A850EI01"/>
<feature type="transmembrane region" description="Helical" evidence="6">
    <location>
        <begin position="302"/>
        <end position="319"/>
    </location>
</feature>
<comment type="similarity">
    <text evidence="2">Belongs to the purine-cytosine permease (2.A.39) family.</text>
</comment>
<feature type="transmembrane region" description="Helical" evidence="6">
    <location>
        <begin position="363"/>
        <end position="381"/>
    </location>
</feature>
<evidence type="ECO:0000256" key="3">
    <source>
        <dbReference type="ARBA" id="ARBA00022692"/>
    </source>
</evidence>
<feature type="transmembrane region" description="Helical" evidence="6">
    <location>
        <begin position="153"/>
        <end position="171"/>
    </location>
</feature>
<accession>A0A850EI01</accession>
<feature type="transmembrane region" description="Helical" evidence="6">
    <location>
        <begin position="387"/>
        <end position="406"/>
    </location>
</feature>
<dbReference type="PANTHER" id="PTHR30569">
    <property type="entry name" value="CYTOSINE TRANSPORTER CODB"/>
    <property type="match status" value="1"/>
</dbReference>
<protein>
    <submittedName>
        <fullName evidence="7">Cytosine permease</fullName>
    </submittedName>
</protein>
<evidence type="ECO:0000313" key="8">
    <source>
        <dbReference type="Proteomes" id="UP000564806"/>
    </source>
</evidence>
<name>A0A850EI01_9BACL</name>
<feature type="transmembrane region" description="Helical" evidence="6">
    <location>
        <begin position="21"/>
        <end position="41"/>
    </location>
</feature>
<feature type="transmembrane region" description="Helical" evidence="6">
    <location>
        <begin position="260"/>
        <end position="281"/>
    </location>
</feature>
<keyword evidence="8" id="KW-1185">Reference proteome</keyword>
<dbReference type="GO" id="GO:0005886">
    <property type="term" value="C:plasma membrane"/>
    <property type="evidence" value="ECO:0007669"/>
    <property type="project" value="TreeGrafter"/>
</dbReference>
<dbReference type="InterPro" id="IPR030191">
    <property type="entry name" value="CodB"/>
</dbReference>
<evidence type="ECO:0000256" key="2">
    <source>
        <dbReference type="ARBA" id="ARBA00008974"/>
    </source>
</evidence>
<sequence length="428" mass="45916">MSKQDQEFSWQAVPKTQRNHFWKTLSVMLGFTFFSASMLAGGTLGVSLTFMEFIGIVLAGNLVLGIYTGALAHIAAKTGLSTHLLAKYAFGEKGSYLPSFLLGFTQVGWFGVGVAMFAIPVAKAMDWNVYLLIFLFGIAMTASAIFGMKSLVILGYIAVPAIAILGGYSMFQGADTLGGLQGLFDYTPTQSLTAAAALTICIGSFISGGTLTPDFARFSRTSKQAVTATVIAFFLGNSLMFLFGAVGAMAYNLAEISEVMFLQGLLIPAIIVLGLNIWTTNDNALYASGLGFANITKISKKFFVIVNGIVGTVFAMWMYNNFVGFLNVLGAAVPSIGAIIIADYFFVKRRNYTPFAEMTFKKVNWIAMVAWAIGVAFAQLAPGVTPLNALIGTAVAYIVLMLIIPAKESTQNKEMGKINDYTEREIAG</sequence>
<dbReference type="PANTHER" id="PTHR30569:SF0">
    <property type="entry name" value="CYTOSINE PERMEASE"/>
    <property type="match status" value="1"/>
</dbReference>
<feature type="transmembrane region" description="Helical" evidence="6">
    <location>
        <begin position="96"/>
        <end position="121"/>
    </location>
</feature>
<keyword evidence="3 6" id="KW-0812">Transmembrane</keyword>
<feature type="transmembrane region" description="Helical" evidence="6">
    <location>
        <begin position="53"/>
        <end position="75"/>
    </location>
</feature>
<dbReference type="EMBL" id="JABWCS010000172">
    <property type="protein sequence ID" value="NUU59007.1"/>
    <property type="molecule type" value="Genomic_DNA"/>
</dbReference>
<dbReference type="NCBIfam" id="NF008241">
    <property type="entry name" value="PRK11017.1"/>
    <property type="match status" value="1"/>
</dbReference>
<dbReference type="InterPro" id="IPR001248">
    <property type="entry name" value="Pur-cyt_permease"/>
</dbReference>
<evidence type="ECO:0000256" key="4">
    <source>
        <dbReference type="ARBA" id="ARBA00022989"/>
    </source>
</evidence>
<feature type="transmembrane region" description="Helical" evidence="6">
    <location>
        <begin position="191"/>
        <end position="213"/>
    </location>
</feature>
<gene>
    <name evidence="7" type="primary">codB</name>
    <name evidence="7" type="ORF">HPT30_01165</name>
</gene>
<comment type="subcellular location">
    <subcellularLocation>
        <location evidence="1">Membrane</location>
        <topology evidence="1">Multi-pass membrane protein</topology>
    </subcellularLocation>
</comment>
<reference evidence="7" key="1">
    <citation type="submission" date="2020-06" db="EMBL/GenBank/DDBJ databases">
        <title>Paenibacillus sp. nov., isolated from soil.</title>
        <authorList>
            <person name="Seo Y.L."/>
        </authorList>
    </citation>
    <scope>NUCLEOTIDE SEQUENCE [LARGE SCALE GENOMIC DNA]</scope>
    <source>
        <strain evidence="7">JW14</strain>
    </source>
</reference>
<feature type="transmembrane region" description="Helical" evidence="6">
    <location>
        <begin position="225"/>
        <end position="254"/>
    </location>
</feature>
<feature type="transmembrane region" description="Helical" evidence="6">
    <location>
        <begin position="127"/>
        <end position="146"/>
    </location>
</feature>
<dbReference type="Proteomes" id="UP000564806">
    <property type="component" value="Unassembled WGS sequence"/>
</dbReference>
<keyword evidence="5 6" id="KW-0472">Membrane</keyword>
<dbReference type="Pfam" id="PF02133">
    <property type="entry name" value="Transp_cyt_pur"/>
    <property type="match status" value="1"/>
</dbReference>
<evidence type="ECO:0000256" key="6">
    <source>
        <dbReference type="SAM" id="Phobius"/>
    </source>
</evidence>
<feature type="transmembrane region" description="Helical" evidence="6">
    <location>
        <begin position="325"/>
        <end position="347"/>
    </location>
</feature>
<evidence type="ECO:0000313" key="7">
    <source>
        <dbReference type="EMBL" id="NUU59007.1"/>
    </source>
</evidence>
<organism evidence="7 8">
    <name type="scientific">Paenibacillus agri</name>
    <dbReference type="NCBI Taxonomy" id="2744309"/>
    <lineage>
        <taxon>Bacteria</taxon>
        <taxon>Bacillati</taxon>
        <taxon>Bacillota</taxon>
        <taxon>Bacilli</taxon>
        <taxon>Bacillales</taxon>
        <taxon>Paenibacillaceae</taxon>
        <taxon>Paenibacillus</taxon>
    </lineage>
</organism>
<dbReference type="RefSeq" id="WP_175369721.1">
    <property type="nucleotide sequence ID" value="NZ_JABWCS010000172.1"/>
</dbReference>
<dbReference type="GO" id="GO:0015209">
    <property type="term" value="F:cytosine transmembrane transporter activity"/>
    <property type="evidence" value="ECO:0007669"/>
    <property type="project" value="InterPro"/>
</dbReference>
<comment type="caution">
    <text evidence="7">The sequence shown here is derived from an EMBL/GenBank/DDBJ whole genome shotgun (WGS) entry which is preliminary data.</text>
</comment>
<evidence type="ECO:0000256" key="5">
    <source>
        <dbReference type="ARBA" id="ARBA00023136"/>
    </source>
</evidence>
<keyword evidence="4 6" id="KW-1133">Transmembrane helix</keyword>
<dbReference type="Gene3D" id="1.10.4160.10">
    <property type="entry name" value="Hydantoin permease"/>
    <property type="match status" value="1"/>
</dbReference>
<proteinExistence type="inferred from homology"/>
<dbReference type="CDD" id="cd11484">
    <property type="entry name" value="SLC-NCS1sbd_CobB-like"/>
    <property type="match status" value="1"/>
</dbReference>